<gene>
    <name evidence="2" type="ORF">B0T20DRAFT_49670</name>
</gene>
<sequence>MICGYDSSSDSDNSSRSYLSEYEFRRPTYYNTPSQTRSYGNSSTKKRTWSETDDESDLPGVPNYSSSSSTRFSYNSDSDSIPETGSRSIKRRRRAGIRKPIVPVTTTIRHFPQTPAPRPMPTTPLKPQIYQPPTSRFTNHTLSADLEYLTLSDPSPSSHTDELEDILFGRPTCHVTHIPQRRPEFQHVYPAPKPTTGFRKPKVKTAKWLGAGAATSWSFNDL</sequence>
<dbReference type="Proteomes" id="UP001281003">
    <property type="component" value="Unassembled WGS sequence"/>
</dbReference>
<proteinExistence type="predicted"/>
<accession>A0AAE0P9R2</accession>
<organism evidence="2 3">
    <name type="scientific">Sordaria brevicollis</name>
    <dbReference type="NCBI Taxonomy" id="83679"/>
    <lineage>
        <taxon>Eukaryota</taxon>
        <taxon>Fungi</taxon>
        <taxon>Dikarya</taxon>
        <taxon>Ascomycota</taxon>
        <taxon>Pezizomycotina</taxon>
        <taxon>Sordariomycetes</taxon>
        <taxon>Sordariomycetidae</taxon>
        <taxon>Sordariales</taxon>
        <taxon>Sordariaceae</taxon>
        <taxon>Sordaria</taxon>
    </lineage>
</organism>
<name>A0AAE0P9R2_SORBR</name>
<feature type="compositionally biased region" description="Polar residues" evidence="1">
    <location>
        <begin position="29"/>
        <end position="43"/>
    </location>
</feature>
<dbReference type="AlphaFoldDB" id="A0AAE0P9R2"/>
<feature type="region of interest" description="Disordered" evidence="1">
    <location>
        <begin position="1"/>
        <end position="96"/>
    </location>
</feature>
<evidence type="ECO:0000256" key="1">
    <source>
        <dbReference type="SAM" id="MobiDB-lite"/>
    </source>
</evidence>
<comment type="caution">
    <text evidence="2">The sequence shown here is derived from an EMBL/GenBank/DDBJ whole genome shotgun (WGS) entry which is preliminary data.</text>
</comment>
<keyword evidence="3" id="KW-1185">Reference proteome</keyword>
<evidence type="ECO:0000313" key="2">
    <source>
        <dbReference type="EMBL" id="KAK3395982.1"/>
    </source>
</evidence>
<feature type="compositionally biased region" description="Low complexity" evidence="1">
    <location>
        <begin position="1"/>
        <end position="21"/>
    </location>
</feature>
<dbReference type="EMBL" id="JAUTDP010000010">
    <property type="protein sequence ID" value="KAK3395982.1"/>
    <property type="molecule type" value="Genomic_DNA"/>
</dbReference>
<protein>
    <submittedName>
        <fullName evidence="2">Uncharacterized protein</fullName>
    </submittedName>
</protein>
<reference evidence="2" key="2">
    <citation type="submission" date="2023-07" db="EMBL/GenBank/DDBJ databases">
        <authorList>
            <consortium name="Lawrence Berkeley National Laboratory"/>
            <person name="Haridas S."/>
            <person name="Hensen N."/>
            <person name="Bonometti L."/>
            <person name="Westerberg I."/>
            <person name="Brannstrom I.O."/>
            <person name="Guillou S."/>
            <person name="Cros-Aarteil S."/>
            <person name="Calhoun S."/>
            <person name="Kuo A."/>
            <person name="Mondo S."/>
            <person name="Pangilinan J."/>
            <person name="Riley R."/>
            <person name="LaButti K."/>
            <person name="Andreopoulos B."/>
            <person name="Lipzen A."/>
            <person name="Chen C."/>
            <person name="Yanf M."/>
            <person name="Daum C."/>
            <person name="Ng V."/>
            <person name="Clum A."/>
            <person name="Steindorff A."/>
            <person name="Ohm R."/>
            <person name="Martin F."/>
            <person name="Silar P."/>
            <person name="Natvig D."/>
            <person name="Lalanne C."/>
            <person name="Gautier V."/>
            <person name="Ament-velasquez S.L."/>
            <person name="Kruys A."/>
            <person name="Hutchinson M.I."/>
            <person name="Powell A.J."/>
            <person name="Barry K."/>
            <person name="Miller A.N."/>
            <person name="Grigoriev I.V."/>
            <person name="Debuchy R."/>
            <person name="Gladieux P."/>
            <person name="Thoren M.H."/>
            <person name="Johannesson H."/>
        </authorList>
    </citation>
    <scope>NUCLEOTIDE SEQUENCE</scope>
    <source>
        <strain evidence="2">FGSC 1904</strain>
    </source>
</reference>
<feature type="compositionally biased region" description="Low complexity" evidence="1">
    <location>
        <begin position="63"/>
        <end position="79"/>
    </location>
</feature>
<reference evidence="2" key="1">
    <citation type="journal article" date="2023" name="Mol. Phylogenet. Evol.">
        <title>Genome-scale phylogeny and comparative genomics of the fungal order Sordariales.</title>
        <authorList>
            <person name="Hensen N."/>
            <person name="Bonometti L."/>
            <person name="Westerberg I."/>
            <person name="Brannstrom I.O."/>
            <person name="Guillou S."/>
            <person name="Cros-Aarteil S."/>
            <person name="Calhoun S."/>
            <person name="Haridas S."/>
            <person name="Kuo A."/>
            <person name="Mondo S."/>
            <person name="Pangilinan J."/>
            <person name="Riley R."/>
            <person name="LaButti K."/>
            <person name="Andreopoulos B."/>
            <person name="Lipzen A."/>
            <person name="Chen C."/>
            <person name="Yan M."/>
            <person name="Daum C."/>
            <person name="Ng V."/>
            <person name="Clum A."/>
            <person name="Steindorff A."/>
            <person name="Ohm R.A."/>
            <person name="Martin F."/>
            <person name="Silar P."/>
            <person name="Natvig D.O."/>
            <person name="Lalanne C."/>
            <person name="Gautier V."/>
            <person name="Ament-Velasquez S.L."/>
            <person name="Kruys A."/>
            <person name="Hutchinson M.I."/>
            <person name="Powell A.J."/>
            <person name="Barry K."/>
            <person name="Miller A.N."/>
            <person name="Grigoriev I.V."/>
            <person name="Debuchy R."/>
            <person name="Gladieux P."/>
            <person name="Hiltunen Thoren M."/>
            <person name="Johannesson H."/>
        </authorList>
    </citation>
    <scope>NUCLEOTIDE SEQUENCE</scope>
    <source>
        <strain evidence="2">FGSC 1904</strain>
    </source>
</reference>
<evidence type="ECO:0000313" key="3">
    <source>
        <dbReference type="Proteomes" id="UP001281003"/>
    </source>
</evidence>